<feature type="region of interest" description="Disordered" evidence="1">
    <location>
        <begin position="1"/>
        <end position="96"/>
    </location>
</feature>
<feature type="compositionally biased region" description="Basic residues" evidence="1">
    <location>
        <begin position="52"/>
        <end position="63"/>
    </location>
</feature>
<organism evidence="2 3">
    <name type="scientific">Dreissena polymorpha</name>
    <name type="common">Zebra mussel</name>
    <name type="synonym">Mytilus polymorpha</name>
    <dbReference type="NCBI Taxonomy" id="45954"/>
    <lineage>
        <taxon>Eukaryota</taxon>
        <taxon>Metazoa</taxon>
        <taxon>Spiralia</taxon>
        <taxon>Lophotrochozoa</taxon>
        <taxon>Mollusca</taxon>
        <taxon>Bivalvia</taxon>
        <taxon>Autobranchia</taxon>
        <taxon>Heteroconchia</taxon>
        <taxon>Euheterodonta</taxon>
        <taxon>Imparidentia</taxon>
        <taxon>Neoheterodontei</taxon>
        <taxon>Myida</taxon>
        <taxon>Dreissenoidea</taxon>
        <taxon>Dreissenidae</taxon>
        <taxon>Dreissena</taxon>
    </lineage>
</organism>
<name>A0A9D4N4A8_DREPO</name>
<reference evidence="2" key="1">
    <citation type="journal article" date="2019" name="bioRxiv">
        <title>The Genome of the Zebra Mussel, Dreissena polymorpha: A Resource for Invasive Species Research.</title>
        <authorList>
            <person name="McCartney M.A."/>
            <person name="Auch B."/>
            <person name="Kono T."/>
            <person name="Mallez S."/>
            <person name="Zhang Y."/>
            <person name="Obille A."/>
            <person name="Becker A."/>
            <person name="Abrahante J.E."/>
            <person name="Garbe J."/>
            <person name="Badalamenti J.P."/>
            <person name="Herman A."/>
            <person name="Mangelson H."/>
            <person name="Liachko I."/>
            <person name="Sullivan S."/>
            <person name="Sone E.D."/>
            <person name="Koren S."/>
            <person name="Silverstein K.A.T."/>
            <person name="Beckman K.B."/>
            <person name="Gohl D.M."/>
        </authorList>
    </citation>
    <scope>NUCLEOTIDE SEQUENCE</scope>
    <source>
        <strain evidence="2">Duluth1</strain>
        <tissue evidence="2">Whole animal</tissue>
    </source>
</reference>
<comment type="caution">
    <text evidence="2">The sequence shown here is derived from an EMBL/GenBank/DDBJ whole genome shotgun (WGS) entry which is preliminary data.</text>
</comment>
<evidence type="ECO:0000313" key="2">
    <source>
        <dbReference type="EMBL" id="KAH3887576.1"/>
    </source>
</evidence>
<accession>A0A9D4N4A8</accession>
<gene>
    <name evidence="2" type="ORF">DPMN_011593</name>
</gene>
<evidence type="ECO:0000313" key="3">
    <source>
        <dbReference type="Proteomes" id="UP000828390"/>
    </source>
</evidence>
<keyword evidence="3" id="KW-1185">Reference proteome</keyword>
<evidence type="ECO:0000256" key="1">
    <source>
        <dbReference type="SAM" id="MobiDB-lite"/>
    </source>
</evidence>
<reference evidence="2" key="2">
    <citation type="submission" date="2020-11" db="EMBL/GenBank/DDBJ databases">
        <authorList>
            <person name="McCartney M.A."/>
            <person name="Auch B."/>
            <person name="Kono T."/>
            <person name="Mallez S."/>
            <person name="Becker A."/>
            <person name="Gohl D.M."/>
            <person name="Silverstein K.A.T."/>
            <person name="Koren S."/>
            <person name="Bechman K.B."/>
            <person name="Herman A."/>
            <person name="Abrahante J.E."/>
            <person name="Garbe J."/>
        </authorList>
    </citation>
    <scope>NUCLEOTIDE SEQUENCE</scope>
    <source>
        <strain evidence="2">Duluth1</strain>
        <tissue evidence="2">Whole animal</tissue>
    </source>
</reference>
<dbReference type="Proteomes" id="UP000828390">
    <property type="component" value="Unassembled WGS sequence"/>
</dbReference>
<sequence length="96" mass="10554">MARQRPTRIPTPHVRHKGAPGALRPRRGISGGSSGIQETPHFQRRSCVAARSRPRRLKGRSPRGPHDTRRCGPSVTPCEGVTKARCSPSWPGREDS</sequence>
<protein>
    <submittedName>
        <fullName evidence="2">Uncharacterized protein</fullName>
    </submittedName>
</protein>
<proteinExistence type="predicted"/>
<dbReference type="AlphaFoldDB" id="A0A9D4N4A8"/>
<dbReference type="EMBL" id="JAIWYP010000001">
    <property type="protein sequence ID" value="KAH3887576.1"/>
    <property type="molecule type" value="Genomic_DNA"/>
</dbReference>